<dbReference type="SUPFAM" id="SSF54534">
    <property type="entry name" value="FKBP-like"/>
    <property type="match status" value="1"/>
</dbReference>
<evidence type="ECO:0000256" key="2">
    <source>
        <dbReference type="ARBA" id="ARBA00006577"/>
    </source>
</evidence>
<keyword evidence="9" id="KW-1185">Reference proteome</keyword>
<dbReference type="InterPro" id="IPR001179">
    <property type="entry name" value="PPIase_FKBP_dom"/>
</dbReference>
<comment type="caution">
    <text evidence="8">The sequence shown here is derived from an EMBL/GenBank/DDBJ whole genome shotgun (WGS) entry which is preliminary data.</text>
</comment>
<dbReference type="EC" id="5.2.1.8" evidence="6"/>
<dbReference type="PANTHER" id="PTHR43811">
    <property type="entry name" value="FKBP-TYPE PEPTIDYL-PROLYL CIS-TRANS ISOMERASE FKPA"/>
    <property type="match status" value="1"/>
</dbReference>
<dbReference type="InterPro" id="IPR046357">
    <property type="entry name" value="PPIase_dom_sf"/>
</dbReference>
<comment type="catalytic activity">
    <reaction evidence="1 5 6">
        <text>[protein]-peptidylproline (omega=180) = [protein]-peptidylproline (omega=0)</text>
        <dbReference type="Rhea" id="RHEA:16237"/>
        <dbReference type="Rhea" id="RHEA-COMP:10747"/>
        <dbReference type="Rhea" id="RHEA-COMP:10748"/>
        <dbReference type="ChEBI" id="CHEBI:83833"/>
        <dbReference type="ChEBI" id="CHEBI:83834"/>
        <dbReference type="EC" id="5.2.1.8"/>
    </reaction>
</comment>
<accession>A0ABR6KFF0</accession>
<keyword evidence="3 5" id="KW-0697">Rotamase</keyword>
<sequence>MDKVSYALGLSIGNNFQNSGINDLQIEDFVKGLKDILGGQTPEISYDEAKQVINDYFMKLQKEKFEINKKAGEEFLTINKGKAGVVTLPSGLQYQVLQKGEGPTPTASDNVKCHYHGTLINGTVFDSSVQRGEPAVFGVSQVIPGWVEALQLMPVGSKWRLFIPSNLAYGEHGAGEAIEPNSALVFDVELLDIVK</sequence>
<dbReference type="RefSeq" id="WP_122354381.1">
    <property type="nucleotide sequence ID" value="NZ_BMPB01000006.1"/>
</dbReference>
<organism evidence="8 9">
    <name type="scientific">Parabacteroides faecis</name>
    <dbReference type="NCBI Taxonomy" id="1217282"/>
    <lineage>
        <taxon>Bacteria</taxon>
        <taxon>Pseudomonadati</taxon>
        <taxon>Bacteroidota</taxon>
        <taxon>Bacteroidia</taxon>
        <taxon>Bacteroidales</taxon>
        <taxon>Tannerellaceae</taxon>
        <taxon>Parabacteroides</taxon>
    </lineage>
</organism>
<evidence type="ECO:0000259" key="7">
    <source>
        <dbReference type="PROSITE" id="PS50059"/>
    </source>
</evidence>
<gene>
    <name evidence="8" type="ORF">GGQ57_000094</name>
</gene>
<evidence type="ECO:0000256" key="6">
    <source>
        <dbReference type="RuleBase" id="RU003915"/>
    </source>
</evidence>
<dbReference type="InterPro" id="IPR036944">
    <property type="entry name" value="PPIase_FKBP_N_sf"/>
</dbReference>
<dbReference type="Gene3D" id="1.10.287.460">
    <property type="entry name" value="Peptidyl-prolyl cis-trans isomerase, FKBP-type, N-terminal domain"/>
    <property type="match status" value="1"/>
</dbReference>
<evidence type="ECO:0000256" key="4">
    <source>
        <dbReference type="ARBA" id="ARBA00023235"/>
    </source>
</evidence>
<dbReference type="PANTHER" id="PTHR43811:SF23">
    <property type="entry name" value="FKBP-TYPE 22 KDA PEPTIDYL-PROLYL CIS-TRANS ISOMERASE"/>
    <property type="match status" value="1"/>
</dbReference>
<dbReference type="InterPro" id="IPR000774">
    <property type="entry name" value="PPIase_FKBP_N"/>
</dbReference>
<dbReference type="GO" id="GO:0003755">
    <property type="term" value="F:peptidyl-prolyl cis-trans isomerase activity"/>
    <property type="evidence" value="ECO:0007669"/>
    <property type="project" value="UniProtKB-EC"/>
</dbReference>
<evidence type="ECO:0000256" key="3">
    <source>
        <dbReference type="ARBA" id="ARBA00023110"/>
    </source>
</evidence>
<proteinExistence type="inferred from homology"/>
<dbReference type="Pfam" id="PF00254">
    <property type="entry name" value="FKBP_C"/>
    <property type="match status" value="1"/>
</dbReference>
<dbReference type="Pfam" id="PF01346">
    <property type="entry name" value="FKBP_N"/>
    <property type="match status" value="1"/>
</dbReference>
<dbReference type="Gene3D" id="3.10.50.40">
    <property type="match status" value="1"/>
</dbReference>
<dbReference type="PROSITE" id="PS50059">
    <property type="entry name" value="FKBP_PPIASE"/>
    <property type="match status" value="1"/>
</dbReference>
<evidence type="ECO:0000313" key="8">
    <source>
        <dbReference type="EMBL" id="MBB4620220.1"/>
    </source>
</evidence>
<reference evidence="8 9" key="1">
    <citation type="submission" date="2020-08" db="EMBL/GenBank/DDBJ databases">
        <title>Genomic Encyclopedia of Type Strains, Phase IV (KMG-IV): sequencing the most valuable type-strain genomes for metagenomic binning, comparative biology and taxonomic classification.</title>
        <authorList>
            <person name="Goeker M."/>
        </authorList>
    </citation>
    <scope>NUCLEOTIDE SEQUENCE [LARGE SCALE GENOMIC DNA]</scope>
    <source>
        <strain evidence="8 9">DSM 102983</strain>
    </source>
</reference>
<evidence type="ECO:0000256" key="5">
    <source>
        <dbReference type="PROSITE-ProRule" id="PRU00277"/>
    </source>
</evidence>
<dbReference type="EMBL" id="JACHOC010000001">
    <property type="protein sequence ID" value="MBB4620220.1"/>
    <property type="molecule type" value="Genomic_DNA"/>
</dbReference>
<comment type="similarity">
    <text evidence="2 6">Belongs to the FKBP-type PPIase family.</text>
</comment>
<evidence type="ECO:0000313" key="9">
    <source>
        <dbReference type="Proteomes" id="UP000533637"/>
    </source>
</evidence>
<evidence type="ECO:0000256" key="1">
    <source>
        <dbReference type="ARBA" id="ARBA00000971"/>
    </source>
</evidence>
<keyword evidence="4 5" id="KW-0413">Isomerase</keyword>
<name>A0ABR6KFF0_9BACT</name>
<dbReference type="NCBIfam" id="NF008602">
    <property type="entry name" value="PRK11570.1"/>
    <property type="match status" value="1"/>
</dbReference>
<dbReference type="Proteomes" id="UP000533637">
    <property type="component" value="Unassembled WGS sequence"/>
</dbReference>
<feature type="domain" description="PPIase FKBP-type" evidence="7">
    <location>
        <begin position="108"/>
        <end position="194"/>
    </location>
</feature>
<protein>
    <recommendedName>
        <fullName evidence="6">Peptidyl-prolyl cis-trans isomerase</fullName>
        <ecNumber evidence="6">5.2.1.8</ecNumber>
    </recommendedName>
</protein>